<dbReference type="InterPro" id="IPR012657">
    <property type="entry name" value="23S_rRNA-intervening_sequence"/>
</dbReference>
<gene>
    <name evidence="1" type="ORF">A2Y82_02040</name>
</gene>
<dbReference type="PANTHER" id="PTHR38471:SF2">
    <property type="entry name" value="FOUR HELIX BUNDLE PROTEIN"/>
    <property type="match status" value="1"/>
</dbReference>
<protein>
    <recommendedName>
        <fullName evidence="3">Four helix bundle protein</fullName>
    </recommendedName>
</protein>
<dbReference type="EMBL" id="MHHZ01000021">
    <property type="protein sequence ID" value="OGY41202.1"/>
    <property type="molecule type" value="Genomic_DNA"/>
</dbReference>
<dbReference type="InterPro" id="IPR036583">
    <property type="entry name" value="23S_rRNA_IVS_sf"/>
</dbReference>
<dbReference type="NCBIfam" id="TIGR02436">
    <property type="entry name" value="four helix bundle protein"/>
    <property type="match status" value="1"/>
</dbReference>
<accession>A0A1G1XMJ9</accession>
<dbReference type="Gene3D" id="1.20.1440.60">
    <property type="entry name" value="23S rRNA-intervening sequence"/>
    <property type="match status" value="1"/>
</dbReference>
<sequence length="129" mass="15146">MKNVFTLENLEVYKSSRELSKLAWDVYVGLELDQKIIIGQQFVKSTDSVGANIAEGYGRYHYLDKIRFYYNSRASLFEAIHLAALLNERGLIDEEKYMVFINNAEELRIKLNGWIKFNVDNKFQKKINK</sequence>
<evidence type="ECO:0000313" key="1">
    <source>
        <dbReference type="EMBL" id="OGY41202.1"/>
    </source>
</evidence>
<comment type="caution">
    <text evidence="1">The sequence shown here is derived from an EMBL/GenBank/DDBJ whole genome shotgun (WGS) entry which is preliminary data.</text>
</comment>
<name>A0A1G1XMJ9_9BACT</name>
<dbReference type="Pfam" id="PF05635">
    <property type="entry name" value="23S_rRNA_IVP"/>
    <property type="match status" value="1"/>
</dbReference>
<reference evidence="1 2" key="1">
    <citation type="journal article" date="2016" name="Nat. Commun.">
        <title>Thousands of microbial genomes shed light on interconnected biogeochemical processes in an aquifer system.</title>
        <authorList>
            <person name="Anantharaman K."/>
            <person name="Brown C.T."/>
            <person name="Hug L.A."/>
            <person name="Sharon I."/>
            <person name="Castelle C.J."/>
            <person name="Probst A.J."/>
            <person name="Thomas B.C."/>
            <person name="Singh A."/>
            <person name="Wilkins M.J."/>
            <person name="Karaoz U."/>
            <person name="Brodie E.L."/>
            <person name="Williams K.H."/>
            <person name="Hubbard S.S."/>
            <person name="Banfield J.F."/>
        </authorList>
    </citation>
    <scope>NUCLEOTIDE SEQUENCE [LARGE SCALE GENOMIC DNA]</scope>
</reference>
<dbReference type="Proteomes" id="UP000176498">
    <property type="component" value="Unassembled WGS sequence"/>
</dbReference>
<dbReference type="AlphaFoldDB" id="A0A1G1XMJ9"/>
<dbReference type="PANTHER" id="PTHR38471">
    <property type="entry name" value="FOUR HELIX BUNDLE PROTEIN"/>
    <property type="match status" value="1"/>
</dbReference>
<proteinExistence type="predicted"/>
<evidence type="ECO:0008006" key="3">
    <source>
        <dbReference type="Google" id="ProtNLM"/>
    </source>
</evidence>
<organism evidence="1 2">
    <name type="scientific">Candidatus Buchananbacteria bacterium RBG_13_36_9</name>
    <dbReference type="NCBI Taxonomy" id="1797530"/>
    <lineage>
        <taxon>Bacteria</taxon>
        <taxon>Candidatus Buchananiibacteriota</taxon>
    </lineage>
</organism>
<dbReference type="SUPFAM" id="SSF158446">
    <property type="entry name" value="IVS-encoded protein-like"/>
    <property type="match status" value="1"/>
</dbReference>
<evidence type="ECO:0000313" key="2">
    <source>
        <dbReference type="Proteomes" id="UP000176498"/>
    </source>
</evidence>